<name>A0A4S2HA78_9PROT</name>
<gene>
    <name evidence="2" type="ORF">E5162_06785</name>
</gene>
<dbReference type="Pfam" id="PF13302">
    <property type="entry name" value="Acetyltransf_3"/>
    <property type="match status" value="1"/>
</dbReference>
<dbReference type="Proteomes" id="UP000305451">
    <property type="component" value="Unassembled WGS sequence"/>
</dbReference>
<accession>A0A4S2HA78</accession>
<keyword evidence="3" id="KW-1185">Reference proteome</keyword>
<dbReference type="Gene3D" id="3.40.630.30">
    <property type="match status" value="1"/>
</dbReference>
<dbReference type="InterPro" id="IPR016181">
    <property type="entry name" value="Acyl_CoA_acyltransferase"/>
</dbReference>
<sequence>MDLSEQKLLENDFVRLEPLRDRHRGVLRPLADEAELWALTSVRADGVHFDPWFYTMHAATRLDRQISYAVFDKLSGRYGGHTAFLSIVPEHQRVEIGWTWYGAEFRGTHVNPAAKRLMLERAFEAGAERVELKTHGRNERSQRAMEKLGAVREGVLRSQMNTWTAERRDTVYYSVLKEEWPDVRAGLDRRLTAMKP</sequence>
<feature type="domain" description="N-acetyltransferase" evidence="1">
    <location>
        <begin position="14"/>
        <end position="178"/>
    </location>
</feature>
<proteinExistence type="predicted"/>
<dbReference type="SUPFAM" id="SSF55729">
    <property type="entry name" value="Acyl-CoA N-acyltransferases (Nat)"/>
    <property type="match status" value="1"/>
</dbReference>
<protein>
    <submittedName>
        <fullName evidence="2">N-acetyltransferase</fullName>
    </submittedName>
</protein>
<dbReference type="OrthoDB" id="5295305at2"/>
<evidence type="ECO:0000313" key="2">
    <source>
        <dbReference type="EMBL" id="TGY92776.1"/>
    </source>
</evidence>
<organism evidence="2 3">
    <name type="scientific">Marinicauda pacifica</name>
    <dbReference type="NCBI Taxonomy" id="1133559"/>
    <lineage>
        <taxon>Bacteria</taxon>
        <taxon>Pseudomonadati</taxon>
        <taxon>Pseudomonadota</taxon>
        <taxon>Alphaproteobacteria</taxon>
        <taxon>Maricaulales</taxon>
        <taxon>Maricaulaceae</taxon>
        <taxon>Marinicauda</taxon>
    </lineage>
</organism>
<evidence type="ECO:0000313" key="3">
    <source>
        <dbReference type="Proteomes" id="UP000305451"/>
    </source>
</evidence>
<dbReference type="AlphaFoldDB" id="A0A4S2HA78"/>
<dbReference type="PROSITE" id="PS51186">
    <property type="entry name" value="GNAT"/>
    <property type="match status" value="1"/>
</dbReference>
<dbReference type="PANTHER" id="PTHR43610:SF1">
    <property type="entry name" value="N-ACETYLTRANSFERASE DOMAIN-CONTAINING PROTEIN"/>
    <property type="match status" value="1"/>
</dbReference>
<dbReference type="EMBL" id="SRXV01000002">
    <property type="protein sequence ID" value="TGY92776.1"/>
    <property type="molecule type" value="Genomic_DNA"/>
</dbReference>
<dbReference type="GO" id="GO:0016747">
    <property type="term" value="F:acyltransferase activity, transferring groups other than amino-acyl groups"/>
    <property type="evidence" value="ECO:0007669"/>
    <property type="project" value="InterPro"/>
</dbReference>
<keyword evidence="2" id="KW-0808">Transferase</keyword>
<dbReference type="PANTHER" id="PTHR43610">
    <property type="entry name" value="BLL6696 PROTEIN"/>
    <property type="match status" value="1"/>
</dbReference>
<dbReference type="InterPro" id="IPR000182">
    <property type="entry name" value="GNAT_dom"/>
</dbReference>
<reference evidence="2 3" key="1">
    <citation type="journal article" date="2013" name="Int. J. Syst. Evol. Microbiol.">
        <title>Marinicauda pacifica gen. nov., sp. nov., a prosthecate alphaproteobacterium of the family Hyphomonadaceae isolated from deep seawater.</title>
        <authorList>
            <person name="Zhang X.Y."/>
            <person name="Li G.W."/>
            <person name="Wang C.S."/>
            <person name="Zhang Y.J."/>
            <person name="Xu X.W."/>
            <person name="Li H."/>
            <person name="Liu A."/>
            <person name="Liu C."/>
            <person name="Xie B.B."/>
            <person name="Qin Q.L."/>
            <person name="Xu Z."/>
            <person name="Chen X.L."/>
            <person name="Zhou B.C."/>
            <person name="Zhang Y.Z."/>
        </authorList>
    </citation>
    <scope>NUCLEOTIDE SEQUENCE [LARGE SCALE GENOMIC DNA]</scope>
    <source>
        <strain evidence="2 3">P-1 km-3</strain>
    </source>
</reference>
<comment type="caution">
    <text evidence="2">The sequence shown here is derived from an EMBL/GenBank/DDBJ whole genome shotgun (WGS) entry which is preliminary data.</text>
</comment>
<evidence type="ECO:0000259" key="1">
    <source>
        <dbReference type="PROSITE" id="PS51186"/>
    </source>
</evidence>